<evidence type="ECO:0000256" key="1">
    <source>
        <dbReference type="ARBA" id="ARBA00005576"/>
    </source>
</evidence>
<evidence type="ECO:0000313" key="7">
    <source>
        <dbReference type="EMBL" id="AUL80269.1"/>
    </source>
</evidence>
<keyword evidence="4" id="KW-0238">DNA-binding</keyword>
<accession>A0A2I6J1D2</accession>
<keyword evidence="3" id="KW-0805">Transcription regulation</keyword>
<dbReference type="Pfam" id="PF04441">
    <property type="entry name" value="Pox_VERT_large"/>
    <property type="match status" value="1"/>
</dbReference>
<dbReference type="GO" id="GO:0003677">
    <property type="term" value="F:DNA binding"/>
    <property type="evidence" value="ECO:0007669"/>
    <property type="project" value="UniProtKB-KW"/>
</dbReference>
<evidence type="ECO:0000256" key="2">
    <source>
        <dbReference type="ARBA" id="ARBA00018649"/>
    </source>
</evidence>
<proteinExistence type="inferred from homology"/>
<evidence type="ECO:0000256" key="3">
    <source>
        <dbReference type="ARBA" id="ARBA00023015"/>
    </source>
</evidence>
<dbReference type="GO" id="GO:0045893">
    <property type="term" value="P:positive regulation of DNA-templated transcription"/>
    <property type="evidence" value="ECO:0007669"/>
    <property type="project" value="InterPro"/>
</dbReference>
<organism evidence="7">
    <name type="scientific">Vaccinia virus</name>
    <name type="common">VACV</name>
    <name type="synonym">Orthopoxvirus vaccinia</name>
    <dbReference type="NCBI Taxonomy" id="10245"/>
    <lineage>
        <taxon>Viruses</taxon>
        <taxon>Varidnaviria</taxon>
        <taxon>Bamfordvirae</taxon>
        <taxon>Nucleocytoviricota</taxon>
        <taxon>Pokkesviricetes</taxon>
        <taxon>Chitovirales</taxon>
        <taxon>Poxviridae</taxon>
        <taxon>Chordopoxvirinae</taxon>
        <taxon>Orthopoxvirus</taxon>
    </lineage>
</organism>
<name>A0A2I6J1D2_VACCV</name>
<evidence type="ECO:0000256" key="6">
    <source>
        <dbReference type="ARBA" id="ARBA00029798"/>
    </source>
</evidence>
<reference evidence="7" key="1">
    <citation type="journal article" date="2018" name="Emerg. Infect. Dis.">
        <title>Ocular Vaccinia Infection in Dairy Worker, Brazil.</title>
        <authorList>
            <person name="Teixeira Lima M."/>
            <person name="Pereira Oliveira G."/>
            <person name="Bretas de Oliveira D."/>
            <person name="Mesquita Vaz S."/>
            <person name="de Souza Trindade G."/>
            <person name="Santos Abrahao J."/>
            <person name="Geessien Kroon E."/>
        </authorList>
    </citation>
    <scope>NUCLEOTIDE SEQUENCE [LARGE SCALE GENOMIC DNA]</scope>
    <source>
        <strain evidence="7">CEyV1</strain>
    </source>
</reference>
<dbReference type="EMBL" id="MG012795">
    <property type="protein sequence ID" value="AUL80269.1"/>
    <property type="molecule type" value="Genomic_DNA"/>
</dbReference>
<protein>
    <recommendedName>
        <fullName evidence="2">Early transcription factor 82 kDa subunit</fullName>
    </recommendedName>
    <alternativeName>
        <fullName evidence="6">ETF large subunit</fullName>
    </alternativeName>
</protein>
<evidence type="ECO:0000256" key="5">
    <source>
        <dbReference type="ARBA" id="ARBA00023163"/>
    </source>
</evidence>
<sequence length="105" mass="12710">MRYIVSPQLVLQVGKWQEVERALYLTPYDYIDEKSPIYYFLRSHLDIQQPEIVKRHIPLTLRMTQLKEYLGNLLDIKDDIIIYSHKNNLEYSYVDNTIFHPFVFT</sequence>
<evidence type="ECO:0000256" key="4">
    <source>
        <dbReference type="ARBA" id="ARBA00023125"/>
    </source>
</evidence>
<comment type="similarity">
    <text evidence="1">Belongs to the poxviridae VETF large subunit family.</text>
</comment>
<dbReference type="InterPro" id="IPR007532">
    <property type="entry name" value="Poxvirus_early-TF_lsu"/>
</dbReference>
<dbReference type="Proteomes" id="UP000270450">
    <property type="component" value="Segment"/>
</dbReference>
<keyword evidence="5" id="KW-0804">Transcription</keyword>